<keyword evidence="5" id="KW-0833">Ubl conjugation pathway</keyword>
<evidence type="ECO:0000256" key="2">
    <source>
        <dbReference type="ARBA" id="ARBA00004906"/>
    </source>
</evidence>
<dbReference type="EMBL" id="CM007649">
    <property type="protein sequence ID" value="ONM32447.1"/>
    <property type="molecule type" value="Genomic_DNA"/>
</dbReference>
<dbReference type="FunFam" id="3.30.2410.10:FF:000010">
    <property type="entry name" value="E3 ubiquitin-protein ligase UPL1"/>
    <property type="match status" value="1"/>
</dbReference>
<dbReference type="InterPro" id="IPR035983">
    <property type="entry name" value="Hect_E3_ubiquitin_ligase"/>
</dbReference>
<dbReference type="Gene3D" id="3.30.2410.10">
    <property type="entry name" value="Hect, E3 ligase catalytic domain"/>
    <property type="match status" value="1"/>
</dbReference>
<dbReference type="InterPro" id="IPR000569">
    <property type="entry name" value="HECT_dom"/>
</dbReference>
<feature type="region of interest" description="Disordered" evidence="6">
    <location>
        <begin position="193"/>
        <end position="313"/>
    </location>
</feature>
<feature type="compositionally biased region" description="Polar residues" evidence="6">
    <location>
        <begin position="282"/>
        <end position="292"/>
    </location>
</feature>
<dbReference type="InterPro" id="IPR025527">
    <property type="entry name" value="HUWE1/Rev1_UBM"/>
</dbReference>
<dbReference type="CDD" id="cd00078">
    <property type="entry name" value="HECTc"/>
    <property type="match status" value="1"/>
</dbReference>
<evidence type="ECO:0000259" key="7">
    <source>
        <dbReference type="PROSITE" id="PS50237"/>
    </source>
</evidence>
<dbReference type="AlphaFoldDB" id="A0A1D6MU62"/>
<evidence type="ECO:0000256" key="4">
    <source>
        <dbReference type="ARBA" id="ARBA00022679"/>
    </source>
</evidence>
<organism evidence="8">
    <name type="scientific">Zea mays</name>
    <name type="common">Maize</name>
    <dbReference type="NCBI Taxonomy" id="4577"/>
    <lineage>
        <taxon>Eukaryota</taxon>
        <taxon>Viridiplantae</taxon>
        <taxon>Streptophyta</taxon>
        <taxon>Embryophyta</taxon>
        <taxon>Tracheophyta</taxon>
        <taxon>Spermatophyta</taxon>
        <taxon>Magnoliopsida</taxon>
        <taxon>Liliopsida</taxon>
        <taxon>Poales</taxon>
        <taxon>Poaceae</taxon>
        <taxon>PACMAD clade</taxon>
        <taxon>Panicoideae</taxon>
        <taxon>Andropogonodae</taxon>
        <taxon>Andropogoneae</taxon>
        <taxon>Tripsacinae</taxon>
        <taxon>Zea</taxon>
    </lineage>
</organism>
<feature type="compositionally biased region" description="Polar residues" evidence="6">
    <location>
        <begin position="150"/>
        <end position="164"/>
    </location>
</feature>
<dbReference type="Gene3D" id="6.10.250.1630">
    <property type="match status" value="1"/>
</dbReference>
<dbReference type="Gene3D" id="3.30.2160.10">
    <property type="entry name" value="Hect, E3 ligase catalytic domain"/>
    <property type="match status" value="1"/>
</dbReference>
<feature type="region of interest" description="Disordered" evidence="6">
    <location>
        <begin position="332"/>
        <end position="353"/>
    </location>
</feature>
<dbReference type="Pfam" id="PF14377">
    <property type="entry name" value="UBM"/>
    <property type="match status" value="3"/>
</dbReference>
<dbReference type="EC" id="2.3.2.26" evidence="3"/>
<protein>
    <recommendedName>
        <fullName evidence="3">HECT-type E3 ubiquitin transferase</fullName>
        <ecNumber evidence="3">2.3.2.26</ecNumber>
    </recommendedName>
</protein>
<feature type="compositionally biased region" description="Basic and acidic residues" evidence="6">
    <location>
        <begin position="236"/>
        <end position="245"/>
    </location>
</feature>
<evidence type="ECO:0000313" key="8">
    <source>
        <dbReference type="EMBL" id="ONM32447.1"/>
    </source>
</evidence>
<dbReference type="SUPFAM" id="SSF56204">
    <property type="entry name" value="Hect, E3 ligase catalytic domain"/>
    <property type="match status" value="1"/>
</dbReference>
<dbReference type="Gene3D" id="3.90.1750.10">
    <property type="entry name" value="Hect, E3 ligase catalytic domains"/>
    <property type="match status" value="1"/>
</dbReference>
<gene>
    <name evidence="8" type="ORF">ZEAMMB73_Zm00001d041105</name>
</gene>
<feature type="domain" description="HECT" evidence="7">
    <location>
        <begin position="474"/>
        <end position="743"/>
    </location>
</feature>
<sequence length="743" mass="82121">MPLDIFGTRRQGRSTSIYNLLGRASDHGVLDHPLLEEPSSTLNFSHQEQPENLVEMAFSDRNHEGSSSRLDAIFRSLRSGRNGHRFNMWLDDGPQRNGSAAPAVPEGIEELLISHLSRPTQQPGAQTVGGTQENDQPKHGSAAEAREGSPAQQNENSENTTNPVDLSESAGPAPPDSDALQRVVSNASIEHATEMQYERSDTITRDVEAVSQASSGSGATLGESLRSLEVEIGSVEGHDDGDRHGTSGASERLPLGDIQAAARSRRPSGNAVAVSSRDMSLESVSEVPQNPDQEPDHNASEGNQEPRGVGADTIDPTFLEALPEDLRAEVLSSRQNQVTQTSNDQPQNDGDIDPEFLAALPLDIREEVLAQQRSQRIQQQSQELEGQPVEMDAVSIIATFPSEIREEVLLTSPDTLLATLTPALVAEANMLRERFAHRYHSSSLFGMNSRNRRGESSRRDIMAAGLDRNTGDPSRSTSKALFDGQLLDAHFTRSFYKHILGVRVTYHDIEAIDPAYYKNLKWMLENDISDVLDLTFSMDADEEKLILYEKAEVTDCELIPGGRNIRVTEENKHQYVDRVAEHRLTTAIRPQINAFLEGFNELIPRELISIFNDKELELLISGLPDIDLDDLKANTEYSGYSIASPVIQWFWEIVQGFSKEDKARFLQFVTGTSKVPLEGFSALQGISGPQRFQIHKAYGSTNHLPSAHTCFNQLDLPEYTSKEQLQERLLLAIHEANEGFGFG</sequence>
<feature type="compositionally biased region" description="Polar residues" evidence="6">
    <location>
        <begin position="332"/>
        <end position="348"/>
    </location>
</feature>
<evidence type="ECO:0000256" key="5">
    <source>
        <dbReference type="ARBA" id="ARBA00022786"/>
    </source>
</evidence>
<evidence type="ECO:0000256" key="6">
    <source>
        <dbReference type="SAM" id="MobiDB-lite"/>
    </source>
</evidence>
<evidence type="ECO:0000256" key="3">
    <source>
        <dbReference type="ARBA" id="ARBA00012485"/>
    </source>
</evidence>
<dbReference type="PANTHER" id="PTHR11254">
    <property type="entry name" value="HECT DOMAIN UBIQUITIN-PROTEIN LIGASE"/>
    <property type="match status" value="1"/>
</dbReference>
<accession>A0A1D6MU62</accession>
<dbReference type="GO" id="GO:0061630">
    <property type="term" value="F:ubiquitin protein ligase activity"/>
    <property type="evidence" value="ECO:0007669"/>
    <property type="project" value="UniProtKB-EC"/>
</dbReference>
<feature type="compositionally biased region" description="Basic and acidic residues" evidence="6">
    <location>
        <begin position="193"/>
        <end position="208"/>
    </location>
</feature>
<keyword evidence="4" id="KW-0808">Transferase</keyword>
<dbReference type="FunFam" id="3.30.2160.10:FF:000001">
    <property type="entry name" value="E3 ubiquitin-protein ligase NEDD4-like"/>
    <property type="match status" value="1"/>
</dbReference>
<dbReference type="PANTHER" id="PTHR11254:SF398">
    <property type="entry name" value="HECT-TYPE E3 UBIQUITIN TRANSFERASE"/>
    <property type="match status" value="1"/>
</dbReference>
<proteinExistence type="predicted"/>
<reference evidence="8" key="1">
    <citation type="submission" date="2015-12" db="EMBL/GenBank/DDBJ databases">
        <title>Update maize B73 reference genome by single molecule sequencing technologies.</title>
        <authorList>
            <consortium name="Maize Genome Sequencing Project"/>
            <person name="Ware D."/>
        </authorList>
    </citation>
    <scope>NUCLEOTIDE SEQUENCE [LARGE SCALE GENOMIC DNA]</scope>
    <source>
        <tissue evidence="8">Seedling</tissue>
    </source>
</reference>
<feature type="compositionally biased region" description="Polar residues" evidence="6">
    <location>
        <begin position="118"/>
        <end position="134"/>
    </location>
</feature>
<dbReference type="InterPro" id="IPR050409">
    <property type="entry name" value="E3_ubiq-protein_ligase"/>
</dbReference>
<dbReference type="Pfam" id="PF00632">
    <property type="entry name" value="HECT"/>
    <property type="match status" value="1"/>
</dbReference>
<dbReference type="SMART" id="SM00119">
    <property type="entry name" value="HECTc"/>
    <property type="match status" value="1"/>
</dbReference>
<dbReference type="PROSITE" id="PS50237">
    <property type="entry name" value="HECT"/>
    <property type="match status" value="1"/>
</dbReference>
<name>A0A1D6MU62_MAIZE</name>
<comment type="catalytic activity">
    <reaction evidence="1">
        <text>S-ubiquitinyl-[E2 ubiquitin-conjugating enzyme]-L-cysteine + [acceptor protein]-L-lysine = [E2 ubiquitin-conjugating enzyme]-L-cysteine + N(6)-ubiquitinyl-[acceptor protein]-L-lysine.</text>
        <dbReference type="EC" id="2.3.2.26"/>
    </reaction>
</comment>
<comment type="pathway">
    <text evidence="2">Protein modification; protein ubiquitination.</text>
</comment>
<feature type="region of interest" description="Disordered" evidence="6">
    <location>
        <begin position="118"/>
        <end position="179"/>
    </location>
</feature>
<evidence type="ECO:0000256" key="1">
    <source>
        <dbReference type="ARBA" id="ARBA00000885"/>
    </source>
</evidence>
<dbReference type="FunFam" id="3.90.1750.10:FF:000026">
    <property type="entry name" value="E3 ubiquitin-protein ligase HACE1"/>
    <property type="match status" value="1"/>
</dbReference>